<dbReference type="AlphaFoldDB" id="A0A4P6XTA2"/>
<evidence type="ECO:0000313" key="2">
    <source>
        <dbReference type="Proteomes" id="UP000292447"/>
    </source>
</evidence>
<dbReference type="EMBL" id="CP034459">
    <property type="protein sequence ID" value="QBM89094.1"/>
    <property type="molecule type" value="Genomic_DNA"/>
</dbReference>
<reference evidence="2" key="1">
    <citation type="submission" date="2019-03" db="EMBL/GenBank/DDBJ databases">
        <title>Snf2 controls pulcherriminic acid biosynthesis and connects pigmentation and antifungal activity of the yeast Metschnikowia pulcherrima.</title>
        <authorList>
            <person name="Gore-Lloyd D."/>
            <person name="Sumann I."/>
            <person name="Brachmann A.O."/>
            <person name="Schneeberger K."/>
            <person name="Ortiz-Merino R.A."/>
            <person name="Moreno-Beltran M."/>
            <person name="Schlaefli M."/>
            <person name="Kirner P."/>
            <person name="Santos Kron A."/>
            <person name="Wolfe K.H."/>
            <person name="Piel J."/>
            <person name="Ahrens C.H."/>
            <person name="Henk D."/>
            <person name="Freimoser F.M."/>
        </authorList>
    </citation>
    <scope>NUCLEOTIDE SEQUENCE [LARGE SCALE GENOMIC DNA]</scope>
    <source>
        <strain evidence="2">APC 1.2</strain>
    </source>
</reference>
<sequence>MMSNPQNMSEEERQAKVRATLKLKQDVSALLTNVRAQAAIAERYANENQYLKEYIGSSMKSGDLK</sequence>
<proteinExistence type="predicted"/>
<evidence type="ECO:0000313" key="1">
    <source>
        <dbReference type="EMBL" id="QBM89094.1"/>
    </source>
</evidence>
<gene>
    <name evidence="1" type="ORF">METSCH_D01550</name>
</gene>
<keyword evidence="2" id="KW-1185">Reference proteome</keyword>
<name>A0A4P6XTA2_9ASCO</name>
<dbReference type="Proteomes" id="UP000292447">
    <property type="component" value="Chromosome IV"/>
</dbReference>
<protein>
    <submittedName>
        <fullName evidence="1">Uncharacterized protein</fullName>
    </submittedName>
</protein>
<dbReference type="Gene3D" id="1.20.5.170">
    <property type="match status" value="1"/>
</dbReference>
<accession>A0A4P6XTA2</accession>
<organism evidence="1 2">
    <name type="scientific">Metschnikowia aff. pulcherrima</name>
    <dbReference type="NCBI Taxonomy" id="2163413"/>
    <lineage>
        <taxon>Eukaryota</taxon>
        <taxon>Fungi</taxon>
        <taxon>Dikarya</taxon>
        <taxon>Ascomycota</taxon>
        <taxon>Saccharomycotina</taxon>
        <taxon>Pichiomycetes</taxon>
        <taxon>Metschnikowiaceae</taxon>
        <taxon>Metschnikowia</taxon>
    </lineage>
</organism>